<dbReference type="CDD" id="cd07377">
    <property type="entry name" value="WHTH_GntR"/>
    <property type="match status" value="1"/>
</dbReference>
<reference evidence="12 13" key="1">
    <citation type="submission" date="2017-09" db="EMBL/GenBank/DDBJ databases">
        <title>Evaluation of Pacific Biosciences Sequencing Technology to Finishing C. thermocellum Genome Sequences.</title>
        <authorList>
            <person name="Brown S."/>
        </authorList>
    </citation>
    <scope>NUCLEOTIDE SEQUENCE [LARGE SCALE GENOMIC DNA]</scope>
    <source>
        <strain evidence="12 13">AD2</strain>
    </source>
</reference>
<dbReference type="Gene3D" id="3.40.640.10">
    <property type="entry name" value="Type I PLP-dependent aspartate aminotransferase-like (Major domain)"/>
    <property type="match status" value="1"/>
</dbReference>
<dbReference type="FunFam" id="3.40.640.10:FF:000053">
    <property type="entry name" value="Aminotransferase, class I"/>
    <property type="match status" value="1"/>
</dbReference>
<keyword evidence="5" id="KW-0032">Aminotransferase</keyword>
<protein>
    <submittedName>
        <fullName evidence="12">GntR family transcriptional regulator</fullName>
    </submittedName>
</protein>
<dbReference type="Pfam" id="PF00392">
    <property type="entry name" value="GntR"/>
    <property type="match status" value="1"/>
</dbReference>
<dbReference type="SUPFAM" id="SSF46785">
    <property type="entry name" value="Winged helix' DNA-binding domain"/>
    <property type="match status" value="1"/>
</dbReference>
<dbReference type="GO" id="GO:0003677">
    <property type="term" value="F:DNA binding"/>
    <property type="evidence" value="ECO:0007669"/>
    <property type="project" value="UniProtKB-KW"/>
</dbReference>
<keyword evidence="7" id="KW-0663">Pyridoxal phosphate</keyword>
<dbReference type="InterPro" id="IPR000524">
    <property type="entry name" value="Tscrpt_reg_HTH_GntR"/>
</dbReference>
<proteinExistence type="inferred from homology"/>
<evidence type="ECO:0000313" key="12">
    <source>
        <dbReference type="EMBL" id="PFH01557.1"/>
    </source>
</evidence>
<dbReference type="Gene3D" id="1.10.10.10">
    <property type="entry name" value="Winged helix-like DNA-binding domain superfamily/Winged helix DNA-binding domain"/>
    <property type="match status" value="1"/>
</dbReference>
<dbReference type="Pfam" id="PF00155">
    <property type="entry name" value="Aminotran_1_2"/>
    <property type="match status" value="1"/>
</dbReference>
<keyword evidence="6" id="KW-0808">Transferase</keyword>
<dbReference type="InterPro" id="IPR004839">
    <property type="entry name" value="Aminotransferase_I/II_large"/>
</dbReference>
<feature type="domain" description="HTH gntR-type" evidence="11">
    <location>
        <begin position="16"/>
        <end position="84"/>
    </location>
</feature>
<evidence type="ECO:0000256" key="6">
    <source>
        <dbReference type="ARBA" id="ARBA00022679"/>
    </source>
</evidence>
<dbReference type="SUPFAM" id="SSF53383">
    <property type="entry name" value="PLP-dependent transferases"/>
    <property type="match status" value="1"/>
</dbReference>
<evidence type="ECO:0000256" key="9">
    <source>
        <dbReference type="ARBA" id="ARBA00023125"/>
    </source>
</evidence>
<evidence type="ECO:0000256" key="2">
    <source>
        <dbReference type="ARBA" id="ARBA00005384"/>
    </source>
</evidence>
<dbReference type="InterPro" id="IPR015421">
    <property type="entry name" value="PyrdxlP-dep_Trfase_major"/>
</dbReference>
<keyword evidence="10" id="KW-0804">Transcription</keyword>
<dbReference type="GO" id="GO:0008483">
    <property type="term" value="F:transaminase activity"/>
    <property type="evidence" value="ECO:0007669"/>
    <property type="project" value="UniProtKB-KW"/>
</dbReference>
<dbReference type="GO" id="GO:0003700">
    <property type="term" value="F:DNA-binding transcription factor activity"/>
    <property type="evidence" value="ECO:0007669"/>
    <property type="project" value="InterPro"/>
</dbReference>
<dbReference type="RefSeq" id="WP_003512801.1">
    <property type="nucleotide sequence ID" value="NZ_CP013828.1"/>
</dbReference>
<evidence type="ECO:0000313" key="13">
    <source>
        <dbReference type="Proteomes" id="UP000223596"/>
    </source>
</evidence>
<evidence type="ECO:0000256" key="4">
    <source>
        <dbReference type="ARBA" id="ARBA00011738"/>
    </source>
</evidence>
<dbReference type="InterPro" id="IPR015424">
    <property type="entry name" value="PyrdxlP-dep_Trfase"/>
</dbReference>
<organism evidence="12 13">
    <name type="scientific">Acetivibrio thermocellus AD2</name>
    <dbReference type="NCBI Taxonomy" id="1138384"/>
    <lineage>
        <taxon>Bacteria</taxon>
        <taxon>Bacillati</taxon>
        <taxon>Bacillota</taxon>
        <taxon>Clostridia</taxon>
        <taxon>Eubacteriales</taxon>
        <taxon>Oscillospiraceae</taxon>
        <taxon>Acetivibrio</taxon>
    </lineage>
</organism>
<dbReference type="PANTHER" id="PTHR46577">
    <property type="entry name" value="HTH-TYPE TRANSCRIPTIONAL REGULATORY PROTEIN GABR"/>
    <property type="match status" value="1"/>
</dbReference>
<dbReference type="InterPro" id="IPR015422">
    <property type="entry name" value="PyrdxlP-dep_Trfase_small"/>
</dbReference>
<evidence type="ECO:0000256" key="7">
    <source>
        <dbReference type="ARBA" id="ARBA00022898"/>
    </source>
</evidence>
<comment type="cofactor">
    <cofactor evidence="1">
        <name>pyridoxal 5'-phosphate</name>
        <dbReference type="ChEBI" id="CHEBI:597326"/>
    </cofactor>
</comment>
<evidence type="ECO:0000256" key="5">
    <source>
        <dbReference type="ARBA" id="ARBA00022576"/>
    </source>
</evidence>
<evidence type="ECO:0000256" key="3">
    <source>
        <dbReference type="ARBA" id="ARBA00007441"/>
    </source>
</evidence>
<evidence type="ECO:0000256" key="10">
    <source>
        <dbReference type="ARBA" id="ARBA00023163"/>
    </source>
</evidence>
<evidence type="ECO:0000256" key="8">
    <source>
        <dbReference type="ARBA" id="ARBA00023015"/>
    </source>
</evidence>
<dbReference type="Gene3D" id="3.90.1150.10">
    <property type="entry name" value="Aspartate Aminotransferase, domain 1"/>
    <property type="match status" value="1"/>
</dbReference>
<dbReference type="GeneID" id="35803643"/>
<comment type="subunit">
    <text evidence="4">Homodimer.</text>
</comment>
<dbReference type="GO" id="GO:0030170">
    <property type="term" value="F:pyridoxal phosphate binding"/>
    <property type="evidence" value="ECO:0007669"/>
    <property type="project" value="InterPro"/>
</dbReference>
<evidence type="ECO:0000259" key="11">
    <source>
        <dbReference type="PROSITE" id="PS50949"/>
    </source>
</evidence>
<dbReference type="EMBL" id="PDBW01000001">
    <property type="protein sequence ID" value="PFH01557.1"/>
    <property type="molecule type" value="Genomic_DNA"/>
</dbReference>
<dbReference type="Proteomes" id="UP000223596">
    <property type="component" value="Unassembled WGS sequence"/>
</dbReference>
<dbReference type="PANTHER" id="PTHR46577:SF1">
    <property type="entry name" value="HTH-TYPE TRANSCRIPTIONAL REGULATORY PROTEIN GABR"/>
    <property type="match status" value="1"/>
</dbReference>
<dbReference type="InterPro" id="IPR036390">
    <property type="entry name" value="WH_DNA-bd_sf"/>
</dbReference>
<dbReference type="InterPro" id="IPR051446">
    <property type="entry name" value="HTH_trans_reg/aminotransferase"/>
</dbReference>
<gene>
    <name evidence="12" type="ORF">M972_11295</name>
</gene>
<dbReference type="PROSITE" id="PS50949">
    <property type="entry name" value="HTH_GNTR"/>
    <property type="match status" value="1"/>
</dbReference>
<keyword evidence="9" id="KW-0238">DNA-binding</keyword>
<comment type="similarity">
    <text evidence="2">In the C-terminal section; belongs to the class-I pyridoxal-phosphate-dependent aminotransferase family.</text>
</comment>
<sequence length="498" mass="56237">MLELFKSVKLDKNSGTPLYMQLSDKIAEMIENGILPADLKLPSIRQMSALLNVNSVTIVSCYKHLETKGYVYSRPGSGTYVAVVLPKQSENYSDRNIILDELYQSDDLNLINNGHIKINENTINFASATPKSSLFPVENFKLVLNEVLDRDRGNAFDYQDSQGYYPLRSSVRILLEKRKIACHEENIQIISGAQQGIDIIAKALLRQGDYVITESPTYTGAIAVFKSRGAEIADVPLSCDGPNLNILEYNLKKYKPKLIYTIPSFQNPTGISYSNEKRKEILALAERYDAYIIEDDYVSGLDFENMGFATVKSMDKSDRVIFLKSFSKIFMPGLRLGFMVVPSSLKSYIIEAKHATDISTSGLIQRAFDLYIRKGMWDGHFKLMFNIYKERYYKTIEALERHLPQNVQFHKPGGGLNIWLELPANCFTGSLLKAASAENIVFAPGRIFYSSTPTNLNNIRLSFAAVDADEIERGIEKLSELILRFDRNKSLTDNIPIL</sequence>
<dbReference type="InterPro" id="IPR036388">
    <property type="entry name" value="WH-like_DNA-bd_sf"/>
</dbReference>
<accession>A0AB36TC86</accession>
<comment type="similarity">
    <text evidence="3">Belongs to the class-I pyridoxal-phosphate-dependent aminotransferase family.</text>
</comment>
<name>A0AB36TC86_ACETH</name>
<dbReference type="CDD" id="cd00609">
    <property type="entry name" value="AAT_like"/>
    <property type="match status" value="1"/>
</dbReference>
<dbReference type="SMART" id="SM00345">
    <property type="entry name" value="HTH_GNTR"/>
    <property type="match status" value="1"/>
</dbReference>
<dbReference type="AlphaFoldDB" id="A0AB36TC86"/>
<comment type="caution">
    <text evidence="12">The sequence shown here is derived from an EMBL/GenBank/DDBJ whole genome shotgun (WGS) entry which is preliminary data.</text>
</comment>
<keyword evidence="8" id="KW-0805">Transcription regulation</keyword>
<evidence type="ECO:0000256" key="1">
    <source>
        <dbReference type="ARBA" id="ARBA00001933"/>
    </source>
</evidence>